<dbReference type="GO" id="GO:0052621">
    <property type="term" value="F:diguanylate cyclase activity"/>
    <property type="evidence" value="ECO:0007669"/>
    <property type="project" value="TreeGrafter"/>
</dbReference>
<keyword evidence="1" id="KW-0812">Transmembrane</keyword>
<dbReference type="NCBIfam" id="TIGR00254">
    <property type="entry name" value="GGDEF"/>
    <property type="match status" value="1"/>
</dbReference>
<dbReference type="InterPro" id="IPR000160">
    <property type="entry name" value="GGDEF_dom"/>
</dbReference>
<dbReference type="InterPro" id="IPR043128">
    <property type="entry name" value="Rev_trsase/Diguanyl_cyclase"/>
</dbReference>
<dbReference type="Proteomes" id="UP000286288">
    <property type="component" value="Unassembled WGS sequence"/>
</dbReference>
<dbReference type="SMART" id="SM00267">
    <property type="entry name" value="GGDEF"/>
    <property type="match status" value="1"/>
</dbReference>
<sequence length="369" mass="41557">MLERGVLLAFGLPLMIASLLVTADVFVRSVQKISVSRPFKYFIIGILTFTHLYFILSFSMNSVGFICYQYTTAFIASHFFYGDRGKILILITPCMVVFYLLFVGFSDIGKAFYLPLLGVGVFVLDFLLSKIKPLRPQQQFYLMYFLTCLLSPRFSMLVHHTTTYDWEAMLAVFVGSFVLLGSFMWLHRLIEGQEYQVLAELANSKIDALTGCFNYGTYNHDLLQAVSQKKTVTIAMIDLDHFKKVNDRYGHIAGNELLRTFASRTSTFLEAHFAETFSFYRYGGEEFCVVIEGDVKEQTVAAMTTLCQTISSSMFPVANFEKGTMSLSCGVEASTVCHGDILAAVERADQALYLAKQSGRNRVCTLPET</sequence>
<dbReference type="PROSITE" id="PS50887">
    <property type="entry name" value="GGDEF"/>
    <property type="match status" value="1"/>
</dbReference>
<dbReference type="InterPro" id="IPR029787">
    <property type="entry name" value="Nucleotide_cyclase"/>
</dbReference>
<gene>
    <name evidence="3" type="ORF">DW084_11490</name>
</gene>
<feature type="transmembrane region" description="Helical" evidence="1">
    <location>
        <begin position="6"/>
        <end position="27"/>
    </location>
</feature>
<dbReference type="RefSeq" id="WP_151195854.1">
    <property type="nucleotide sequence ID" value="NZ_JBHKBU010000012.1"/>
</dbReference>
<dbReference type="PANTHER" id="PTHR45138:SF9">
    <property type="entry name" value="DIGUANYLATE CYCLASE DGCM-RELATED"/>
    <property type="match status" value="1"/>
</dbReference>
<dbReference type="PANTHER" id="PTHR45138">
    <property type="entry name" value="REGULATORY COMPONENTS OF SENSORY TRANSDUCTION SYSTEM"/>
    <property type="match status" value="1"/>
</dbReference>
<dbReference type="CDD" id="cd01949">
    <property type="entry name" value="GGDEF"/>
    <property type="match status" value="1"/>
</dbReference>
<protein>
    <submittedName>
        <fullName evidence="3">GGDEF domain-containing protein</fullName>
    </submittedName>
</protein>
<feature type="transmembrane region" description="Helical" evidence="1">
    <location>
        <begin position="39"/>
        <end position="56"/>
    </location>
</feature>
<dbReference type="EMBL" id="QRMZ01000014">
    <property type="protein sequence ID" value="RHK05934.1"/>
    <property type="molecule type" value="Genomic_DNA"/>
</dbReference>
<feature type="transmembrane region" description="Helical" evidence="1">
    <location>
        <begin position="87"/>
        <end position="105"/>
    </location>
</feature>
<evidence type="ECO:0000259" key="2">
    <source>
        <dbReference type="PROSITE" id="PS50887"/>
    </source>
</evidence>
<feature type="transmembrane region" description="Helical" evidence="1">
    <location>
        <begin position="111"/>
        <end position="128"/>
    </location>
</feature>
<dbReference type="Pfam" id="PF00990">
    <property type="entry name" value="GGDEF"/>
    <property type="match status" value="1"/>
</dbReference>
<organism evidence="3 4">
    <name type="scientific">Enterococcus casseliflavus</name>
    <name type="common">Enterococcus flavescens</name>
    <dbReference type="NCBI Taxonomy" id="37734"/>
    <lineage>
        <taxon>Bacteria</taxon>
        <taxon>Bacillati</taxon>
        <taxon>Bacillota</taxon>
        <taxon>Bacilli</taxon>
        <taxon>Lactobacillales</taxon>
        <taxon>Enterococcaceae</taxon>
        <taxon>Enterococcus</taxon>
    </lineage>
</organism>
<keyword evidence="1" id="KW-0472">Membrane</keyword>
<evidence type="ECO:0000256" key="1">
    <source>
        <dbReference type="SAM" id="Phobius"/>
    </source>
</evidence>
<proteinExistence type="predicted"/>
<dbReference type="SUPFAM" id="SSF55073">
    <property type="entry name" value="Nucleotide cyclase"/>
    <property type="match status" value="1"/>
</dbReference>
<comment type="caution">
    <text evidence="3">The sequence shown here is derived from an EMBL/GenBank/DDBJ whole genome shotgun (WGS) entry which is preliminary data.</text>
</comment>
<keyword evidence="1" id="KW-1133">Transmembrane helix</keyword>
<reference evidence="3 4" key="1">
    <citation type="submission" date="2018-08" db="EMBL/GenBank/DDBJ databases">
        <title>A genome reference for cultivated species of the human gut microbiota.</title>
        <authorList>
            <person name="Zou Y."/>
            <person name="Xue W."/>
            <person name="Luo G."/>
        </authorList>
    </citation>
    <scope>NUCLEOTIDE SEQUENCE [LARGE SCALE GENOMIC DNA]</scope>
    <source>
        <strain evidence="3 4">AF48-16</strain>
    </source>
</reference>
<name>A0A415ES96_ENTCA</name>
<feature type="transmembrane region" description="Helical" evidence="1">
    <location>
        <begin position="140"/>
        <end position="160"/>
    </location>
</feature>
<accession>A0A415ES96</accession>
<dbReference type="Gene3D" id="3.30.70.270">
    <property type="match status" value="1"/>
</dbReference>
<evidence type="ECO:0000313" key="3">
    <source>
        <dbReference type="EMBL" id="RHK05934.1"/>
    </source>
</evidence>
<evidence type="ECO:0000313" key="4">
    <source>
        <dbReference type="Proteomes" id="UP000286288"/>
    </source>
</evidence>
<feature type="transmembrane region" description="Helical" evidence="1">
    <location>
        <begin position="166"/>
        <end position="186"/>
    </location>
</feature>
<feature type="domain" description="GGDEF" evidence="2">
    <location>
        <begin position="230"/>
        <end position="368"/>
    </location>
</feature>
<dbReference type="AlphaFoldDB" id="A0A415ES96"/>
<dbReference type="InterPro" id="IPR050469">
    <property type="entry name" value="Diguanylate_Cyclase"/>
</dbReference>